<accession>A0A9P1CJS7</accession>
<reference evidence="2" key="1">
    <citation type="submission" date="2022-10" db="EMBL/GenBank/DDBJ databases">
        <authorList>
            <person name="Chen Y."/>
            <person name="Dougan E. K."/>
            <person name="Chan C."/>
            <person name="Rhodes N."/>
            <person name="Thang M."/>
        </authorList>
    </citation>
    <scope>NUCLEOTIDE SEQUENCE</scope>
</reference>
<evidence type="ECO:0000313" key="2">
    <source>
        <dbReference type="EMBL" id="CAI3991973.1"/>
    </source>
</evidence>
<dbReference type="EMBL" id="CAMXCT010001657">
    <property type="protein sequence ID" value="CAI3991973.1"/>
    <property type="molecule type" value="Genomic_DNA"/>
</dbReference>
<protein>
    <submittedName>
        <fullName evidence="2">Uncharacterized protein</fullName>
    </submittedName>
</protein>
<dbReference type="Proteomes" id="UP001152797">
    <property type="component" value="Unassembled WGS sequence"/>
</dbReference>
<gene>
    <name evidence="2" type="ORF">C1SCF055_LOCUS18834</name>
</gene>
<keyword evidence="4" id="KW-1185">Reference proteome</keyword>
<evidence type="ECO:0000313" key="3">
    <source>
        <dbReference type="EMBL" id="CAL1145348.1"/>
    </source>
</evidence>
<comment type="caution">
    <text evidence="2">The sequence shown here is derived from an EMBL/GenBank/DDBJ whole genome shotgun (WGS) entry which is preliminary data.</text>
</comment>
<evidence type="ECO:0000313" key="4">
    <source>
        <dbReference type="Proteomes" id="UP001152797"/>
    </source>
</evidence>
<proteinExistence type="predicted"/>
<dbReference type="EMBL" id="CAMXCT030001657">
    <property type="protein sequence ID" value="CAL4779285.1"/>
    <property type="molecule type" value="Genomic_DNA"/>
</dbReference>
<name>A0A9P1CJS7_9DINO</name>
<feature type="region of interest" description="Disordered" evidence="1">
    <location>
        <begin position="104"/>
        <end position="129"/>
    </location>
</feature>
<sequence length="129" mass="13586">MAVSKGGIEPIVYPVPEFFNTQEAPHAAHVGLNFIALPSWGAFLPRDVAPSGVPASECSTVDTEQRGDLQVQKPWSTASMTTLLNVFNSMMDAALSCHRPQSLTVTPARRSGPASGASGLHSVSVVRAN</sequence>
<reference evidence="3" key="2">
    <citation type="submission" date="2024-04" db="EMBL/GenBank/DDBJ databases">
        <authorList>
            <person name="Chen Y."/>
            <person name="Shah S."/>
            <person name="Dougan E. K."/>
            <person name="Thang M."/>
            <person name="Chan C."/>
        </authorList>
    </citation>
    <scope>NUCLEOTIDE SEQUENCE [LARGE SCALE GENOMIC DNA]</scope>
</reference>
<dbReference type="AlphaFoldDB" id="A0A9P1CJS7"/>
<evidence type="ECO:0000256" key="1">
    <source>
        <dbReference type="SAM" id="MobiDB-lite"/>
    </source>
</evidence>
<dbReference type="EMBL" id="CAMXCT020001657">
    <property type="protein sequence ID" value="CAL1145348.1"/>
    <property type="molecule type" value="Genomic_DNA"/>
</dbReference>
<organism evidence="2">
    <name type="scientific">Cladocopium goreaui</name>
    <dbReference type="NCBI Taxonomy" id="2562237"/>
    <lineage>
        <taxon>Eukaryota</taxon>
        <taxon>Sar</taxon>
        <taxon>Alveolata</taxon>
        <taxon>Dinophyceae</taxon>
        <taxon>Suessiales</taxon>
        <taxon>Symbiodiniaceae</taxon>
        <taxon>Cladocopium</taxon>
    </lineage>
</organism>